<sequence length="419" mass="47814">MECSTVKTESSFYEIVCPFETEWKFQKADLIALKDSEERYLNGKCFYAFNIPGLQYNVRIFPNGDDNEERRGQTCIYLRVNGSKERKITAEFTISIESANFSTSCNSVHEAYIGAGKRCFKIDEFFDSKNNYFVNGEVTIKVNGFLKAHRSLISLRTCLFLHIELGKYKKVEAVFDFSIVSANCNCDCQFIYEESYGYGICLCSKEELFDPSMGYIVDGYLTINCNGVLMVEKNEPTVLNCKNGVAPKSYLKKKDKDFAIFVGDKKIYVHKHVLMEVSPVWNAMLESGMKEAIENKMIITDFPFEIVVATIKLCYSSNVPQKFDLEDILLIYRFADKYEIKLITANYLIKHISPSNVVHLIHFTNSFIAAKLHQSCVDFLIKCAKESVAVFGSESLDKDLVFKMFMSALRSNLDTCINA</sequence>
<organism evidence="1 2">
    <name type="scientific">Panagrolaimus sp. ES5</name>
    <dbReference type="NCBI Taxonomy" id="591445"/>
    <lineage>
        <taxon>Eukaryota</taxon>
        <taxon>Metazoa</taxon>
        <taxon>Ecdysozoa</taxon>
        <taxon>Nematoda</taxon>
        <taxon>Chromadorea</taxon>
        <taxon>Rhabditida</taxon>
        <taxon>Tylenchina</taxon>
        <taxon>Panagrolaimomorpha</taxon>
        <taxon>Panagrolaimoidea</taxon>
        <taxon>Panagrolaimidae</taxon>
        <taxon>Panagrolaimus</taxon>
    </lineage>
</organism>
<protein>
    <submittedName>
        <fullName evidence="2">BTB domain-containing protein</fullName>
    </submittedName>
</protein>
<accession>A0AC34GXQ9</accession>
<evidence type="ECO:0000313" key="2">
    <source>
        <dbReference type="WBParaSite" id="ES5_v2.g9688.t1"/>
    </source>
</evidence>
<dbReference type="Proteomes" id="UP000887579">
    <property type="component" value="Unplaced"/>
</dbReference>
<reference evidence="2" key="1">
    <citation type="submission" date="2022-11" db="UniProtKB">
        <authorList>
            <consortium name="WormBaseParasite"/>
        </authorList>
    </citation>
    <scope>IDENTIFICATION</scope>
</reference>
<dbReference type="WBParaSite" id="ES5_v2.g9688.t1">
    <property type="protein sequence ID" value="ES5_v2.g9688.t1"/>
    <property type="gene ID" value="ES5_v2.g9688"/>
</dbReference>
<name>A0AC34GXQ9_9BILA</name>
<proteinExistence type="predicted"/>
<evidence type="ECO:0000313" key="1">
    <source>
        <dbReference type="Proteomes" id="UP000887579"/>
    </source>
</evidence>